<sequence>MSFAGLIGRLREKKEGVTAATSESNATVASTDAIYENAVQEACKNHSERKRQRSPAEVQRCFSSAPGSAVSEVDPDATSVQHSGFEKRSPLLNEEEFTKRLKDSKEVVTQCVKQIAGVMSVPFSIDPAASISWHNEMDSGVPFAYYASGLPLPLCNFLSLRLSRTCAATTALSVLQDDSEFELLCSLRDSFGNLFSERIAIPEPLRHVVTILQTFWFLLCLHWKAALCGTVPGGSPRDGGWTFDAYLLQQHALPDVVRHTRGRQIAQTLEVWQTAFRVRQDTFDFLAIALHDLCVMSQQLTKGDKTPSMGTAAIPTDMVKMFFNMVECLRRRDFLACRQLYVDLTMGTANWKLGLFSGGEVHMRRSMERIERRRIAHLLHNENALRLLHALRELMDFAQLHGSDSEFSAFFVAS</sequence>
<feature type="domain" description="Prp18" evidence="9">
    <location>
        <begin position="308"/>
        <end position="400"/>
    </location>
</feature>
<keyword evidence="4" id="KW-0507">mRNA processing</keyword>
<dbReference type="PANTHER" id="PTHR13007">
    <property type="entry name" value="PRE-MRNA SPLICING FACTOR-RELATED"/>
    <property type="match status" value="1"/>
</dbReference>
<dbReference type="AlphaFoldDB" id="G0TY85"/>
<organism evidence="10">
    <name type="scientific">Trypanosoma vivax (strain Y486)</name>
    <dbReference type="NCBI Taxonomy" id="1055687"/>
    <lineage>
        <taxon>Eukaryota</taxon>
        <taxon>Discoba</taxon>
        <taxon>Euglenozoa</taxon>
        <taxon>Kinetoplastea</taxon>
        <taxon>Metakinetoplastina</taxon>
        <taxon>Trypanosomatida</taxon>
        <taxon>Trypanosomatidae</taxon>
        <taxon>Trypanosoma</taxon>
        <taxon>Duttonella</taxon>
    </lineage>
</organism>
<dbReference type="InterPro" id="IPR039979">
    <property type="entry name" value="PRPF18"/>
</dbReference>
<dbReference type="EMBL" id="HE573023">
    <property type="protein sequence ID" value="CCC48930.1"/>
    <property type="molecule type" value="Genomic_DNA"/>
</dbReference>
<reference evidence="10" key="1">
    <citation type="journal article" date="2012" name="Proc. Natl. Acad. Sci. U.S.A.">
        <title>Antigenic diversity is generated by distinct evolutionary mechanisms in African trypanosome species.</title>
        <authorList>
            <person name="Jackson A.P."/>
            <person name="Berry A."/>
            <person name="Aslett M."/>
            <person name="Allison H.C."/>
            <person name="Burton P."/>
            <person name="Vavrova-Anderson J."/>
            <person name="Brown R."/>
            <person name="Browne H."/>
            <person name="Corton N."/>
            <person name="Hauser H."/>
            <person name="Gamble J."/>
            <person name="Gilderthorp R."/>
            <person name="Marcello L."/>
            <person name="McQuillan J."/>
            <person name="Otto T.D."/>
            <person name="Quail M.A."/>
            <person name="Sanders M.J."/>
            <person name="van Tonder A."/>
            <person name="Ginger M.L."/>
            <person name="Field M.C."/>
            <person name="Barry J.D."/>
            <person name="Hertz-Fowler C."/>
            <person name="Berriman M."/>
        </authorList>
    </citation>
    <scope>NUCLEOTIDE SEQUENCE</scope>
    <source>
        <strain evidence="10">Y486</strain>
    </source>
</reference>
<keyword evidence="7" id="KW-0539">Nucleus</keyword>
<dbReference type="SUPFAM" id="SSF47938">
    <property type="entry name" value="Functional domain of the splicing factor Prp18"/>
    <property type="match status" value="1"/>
</dbReference>
<feature type="region of interest" description="Disordered" evidence="8">
    <location>
        <begin position="66"/>
        <end position="85"/>
    </location>
</feature>
<evidence type="ECO:0000256" key="4">
    <source>
        <dbReference type="ARBA" id="ARBA00022664"/>
    </source>
</evidence>
<keyword evidence="5" id="KW-0747">Spliceosome</keyword>
<dbReference type="GO" id="GO:0000350">
    <property type="term" value="P:generation of catalytic spliceosome for second transesterification step"/>
    <property type="evidence" value="ECO:0007669"/>
    <property type="project" value="TreeGrafter"/>
</dbReference>
<evidence type="ECO:0000313" key="10">
    <source>
        <dbReference type="EMBL" id="CCC48930.1"/>
    </source>
</evidence>
<protein>
    <recommendedName>
        <fullName evidence="3">Pre-mRNA-splicing factor 18</fullName>
    </recommendedName>
</protein>
<evidence type="ECO:0000256" key="7">
    <source>
        <dbReference type="ARBA" id="ARBA00023242"/>
    </source>
</evidence>
<evidence type="ECO:0000259" key="9">
    <source>
        <dbReference type="Pfam" id="PF02840"/>
    </source>
</evidence>
<dbReference type="GO" id="GO:0071021">
    <property type="term" value="C:U2-type post-spliceosomal complex"/>
    <property type="evidence" value="ECO:0007669"/>
    <property type="project" value="TreeGrafter"/>
</dbReference>
<evidence type="ECO:0000256" key="3">
    <source>
        <dbReference type="ARBA" id="ARBA00018242"/>
    </source>
</evidence>
<name>G0TY85_TRYVY</name>
<gene>
    <name evidence="10" type="ORF">TVY486_0702640</name>
</gene>
<evidence type="ECO:0000256" key="1">
    <source>
        <dbReference type="ARBA" id="ARBA00004123"/>
    </source>
</evidence>
<accession>G0TY85</accession>
<dbReference type="InterPro" id="IPR004098">
    <property type="entry name" value="Prp18"/>
</dbReference>
<proteinExistence type="inferred from homology"/>
<evidence type="ECO:0000256" key="6">
    <source>
        <dbReference type="ARBA" id="ARBA00023187"/>
    </source>
</evidence>
<comment type="similarity">
    <text evidence="2">Belongs to the PRP18 family.</text>
</comment>
<dbReference type="OMA" id="ESEVYEM"/>
<dbReference type="Pfam" id="PF02840">
    <property type="entry name" value="Prp18"/>
    <property type="match status" value="1"/>
</dbReference>
<dbReference type="GO" id="GO:0005682">
    <property type="term" value="C:U5 snRNP"/>
    <property type="evidence" value="ECO:0007669"/>
    <property type="project" value="TreeGrafter"/>
</dbReference>
<evidence type="ECO:0000256" key="8">
    <source>
        <dbReference type="SAM" id="MobiDB-lite"/>
    </source>
</evidence>
<dbReference type="VEuPathDB" id="TriTrypDB:TvY486_0702640"/>
<dbReference type="GO" id="GO:0046540">
    <property type="term" value="C:U4/U6 x U5 tri-snRNP complex"/>
    <property type="evidence" value="ECO:0007669"/>
    <property type="project" value="TreeGrafter"/>
</dbReference>
<evidence type="ECO:0000256" key="5">
    <source>
        <dbReference type="ARBA" id="ARBA00022728"/>
    </source>
</evidence>
<keyword evidence="6" id="KW-0508">mRNA splicing</keyword>
<comment type="subcellular location">
    <subcellularLocation>
        <location evidence="1">Nucleus</location>
    </subcellularLocation>
</comment>
<dbReference type="Gene3D" id="1.20.940.10">
    <property type="entry name" value="Functional domain of the splicing factor Prp18"/>
    <property type="match status" value="1"/>
</dbReference>
<evidence type="ECO:0000256" key="2">
    <source>
        <dbReference type="ARBA" id="ARBA00008137"/>
    </source>
</evidence>
<dbReference type="PANTHER" id="PTHR13007:SF19">
    <property type="entry name" value="PRE-MRNA-SPLICING FACTOR 18"/>
    <property type="match status" value="1"/>
</dbReference>